<feature type="non-terminal residue" evidence="1">
    <location>
        <position position="1"/>
    </location>
</feature>
<dbReference type="Proteomes" id="UP000626109">
    <property type="component" value="Unassembled WGS sequence"/>
</dbReference>
<gene>
    <name evidence="1" type="ORF">PGLA2088_LOCUS32532</name>
</gene>
<organism evidence="1 2">
    <name type="scientific">Polarella glacialis</name>
    <name type="common">Dinoflagellate</name>
    <dbReference type="NCBI Taxonomy" id="89957"/>
    <lineage>
        <taxon>Eukaryota</taxon>
        <taxon>Sar</taxon>
        <taxon>Alveolata</taxon>
        <taxon>Dinophyceae</taxon>
        <taxon>Suessiales</taxon>
        <taxon>Suessiaceae</taxon>
        <taxon>Polarella</taxon>
    </lineage>
</organism>
<comment type="caution">
    <text evidence="1">The sequence shown here is derived from an EMBL/GenBank/DDBJ whole genome shotgun (WGS) entry which is preliminary data.</text>
</comment>
<proteinExistence type="predicted"/>
<evidence type="ECO:0000313" key="1">
    <source>
        <dbReference type="EMBL" id="CAE8702661.1"/>
    </source>
</evidence>
<protein>
    <submittedName>
        <fullName evidence="1">Uncharacterized protein</fullName>
    </submittedName>
</protein>
<evidence type="ECO:0000313" key="2">
    <source>
        <dbReference type="Proteomes" id="UP000626109"/>
    </source>
</evidence>
<reference evidence="1" key="1">
    <citation type="submission" date="2021-02" db="EMBL/GenBank/DDBJ databases">
        <authorList>
            <person name="Dougan E. K."/>
            <person name="Rhodes N."/>
            <person name="Thang M."/>
            <person name="Chan C."/>
        </authorList>
    </citation>
    <scope>NUCLEOTIDE SEQUENCE</scope>
</reference>
<dbReference type="AlphaFoldDB" id="A0A813KBL9"/>
<dbReference type="EMBL" id="CAJNNW010030167">
    <property type="protein sequence ID" value="CAE8702661.1"/>
    <property type="molecule type" value="Genomic_DNA"/>
</dbReference>
<name>A0A813KBL9_POLGL</name>
<feature type="non-terminal residue" evidence="1">
    <location>
        <position position="242"/>
    </location>
</feature>
<sequence>QEWLETASQLYLFPGALAPAPFISILRPAASRARCDSMALRLFLASANVFVLASSSISSESCVAAGHDCSMGVPTSSHAMLQVQVKQKVMKPHLDLDFDSGSDVENITEHRRIAADGHQIGKGSHGEILIWKLTCGQSMKLNASFDMDAVCPKACPYHAENTLVKEFCSSVCVTADKCAHHNPDAPVADDETGACRAARVDGCKVPSKDGTDTCLQCDDFFVMKSDGQCGFKFIYCIIAGVG</sequence>
<accession>A0A813KBL9</accession>